<sequence>MTLPNNVTNLEVPHKLTVYEHNKLNNKLKSIEQPNTIMTPRLRLKPQMSGAKADKLRQILKTRIPERPIIIDENQGLIGPTSLKVDPVESIISNLSTLSRGLRNRVIKEYLNNTQIAYTLTCPHPSGYYRTVPCNYCSHGNPHVRIEKLTRYFICQFRSYKHQFRYKNLGNKKAFSRTHENTVPPELSVQNDDIEKVEYGTTPIVADDVQASLTVPIKLLGEPTDEALTDNLDDMSAKINVTVKKCTAVGDDHSSCNGEPLEMQYHLHQVTLRGPVNVECPTQDTYQLEDKHIQFCKANVINMGKYWDDDKDTRRFMATDREIGRDYGSKRSDEIRIMYCQSPFSFITFLYDFRKEQKNRSIQQNRDLLRQYIDHQIEVDQLLEDDPNVPLPIVKELYNKHYPLNTLTTV</sequence>
<name>A0A816SHM2_9BILA</name>
<reference evidence="1" key="1">
    <citation type="submission" date="2021-02" db="EMBL/GenBank/DDBJ databases">
        <authorList>
            <person name="Nowell W R."/>
        </authorList>
    </citation>
    <scope>NUCLEOTIDE SEQUENCE</scope>
</reference>
<dbReference type="AlphaFoldDB" id="A0A816SHM2"/>
<dbReference type="Proteomes" id="UP000663856">
    <property type="component" value="Unassembled WGS sequence"/>
</dbReference>
<proteinExistence type="predicted"/>
<evidence type="ECO:0000313" key="1">
    <source>
        <dbReference type="EMBL" id="CAF2081308.1"/>
    </source>
</evidence>
<organism evidence="1 2">
    <name type="scientific">Rotaria magnacalcarata</name>
    <dbReference type="NCBI Taxonomy" id="392030"/>
    <lineage>
        <taxon>Eukaryota</taxon>
        <taxon>Metazoa</taxon>
        <taxon>Spiralia</taxon>
        <taxon>Gnathifera</taxon>
        <taxon>Rotifera</taxon>
        <taxon>Eurotatoria</taxon>
        <taxon>Bdelloidea</taxon>
        <taxon>Philodinida</taxon>
        <taxon>Philodinidae</taxon>
        <taxon>Rotaria</taxon>
    </lineage>
</organism>
<protein>
    <submittedName>
        <fullName evidence="1">Uncharacterized protein</fullName>
    </submittedName>
</protein>
<evidence type="ECO:0000313" key="2">
    <source>
        <dbReference type="Proteomes" id="UP000663856"/>
    </source>
</evidence>
<comment type="caution">
    <text evidence="1">The sequence shown here is derived from an EMBL/GenBank/DDBJ whole genome shotgun (WGS) entry which is preliminary data.</text>
</comment>
<gene>
    <name evidence="1" type="ORF">WKI299_LOCUS16316</name>
</gene>
<accession>A0A816SHM2</accession>
<dbReference type="EMBL" id="CAJNRF010006454">
    <property type="protein sequence ID" value="CAF2081308.1"/>
    <property type="molecule type" value="Genomic_DNA"/>
</dbReference>